<comment type="caution">
    <text evidence="15">The sequence shown here is derived from an EMBL/GenBank/DDBJ whole genome shotgun (WGS) entry which is preliminary data.</text>
</comment>
<evidence type="ECO:0000313" key="15">
    <source>
        <dbReference type="EMBL" id="NXX48746.1"/>
    </source>
</evidence>
<accession>A0A852IYN2</accession>
<protein>
    <recommendedName>
        <fullName evidence="10">U6 snRNA (guanine-N(2))-methyltransferase THUMPD2</fullName>
    </recommendedName>
    <alternativeName>
        <fullName evidence="11">THUMP domain-containing protein 2</fullName>
    </alternativeName>
</protein>
<feature type="non-terminal residue" evidence="15">
    <location>
        <position position="1"/>
    </location>
</feature>
<dbReference type="Gene3D" id="3.30.2130.30">
    <property type="match status" value="1"/>
</dbReference>
<comment type="subunit">
    <text evidence="9">Part of the heterodimeric THUMPD2-TRM112 methyltransferase complex; this complex forms an active tRNA methyltransferase, where TRMT112 acts as an activator of the catalytic subunit THUMPD2.</text>
</comment>
<evidence type="ECO:0000256" key="12">
    <source>
        <dbReference type="PROSITE-ProRule" id="PRU00529"/>
    </source>
</evidence>
<evidence type="ECO:0000256" key="5">
    <source>
        <dbReference type="ARBA" id="ARBA00022884"/>
    </source>
</evidence>
<keyword evidence="4" id="KW-0808">Transferase</keyword>
<feature type="compositionally biased region" description="Basic and acidic residues" evidence="13">
    <location>
        <begin position="127"/>
        <end position="146"/>
    </location>
</feature>
<dbReference type="EMBL" id="WAAF01016613">
    <property type="protein sequence ID" value="NXX48746.1"/>
    <property type="molecule type" value="Genomic_DNA"/>
</dbReference>
<dbReference type="Gene3D" id="3.40.50.150">
    <property type="entry name" value="Vaccinia Virus protein VP39"/>
    <property type="match status" value="1"/>
</dbReference>
<feature type="compositionally biased region" description="Basic and acidic residues" evidence="13">
    <location>
        <begin position="155"/>
        <end position="164"/>
    </location>
</feature>
<dbReference type="FunFam" id="3.40.50.150:FF:000177">
    <property type="entry name" value="THUMP domain containing 2, isoform CRA_b"/>
    <property type="match status" value="1"/>
</dbReference>
<evidence type="ECO:0000313" key="16">
    <source>
        <dbReference type="Proteomes" id="UP000627253"/>
    </source>
</evidence>
<evidence type="ECO:0000256" key="8">
    <source>
        <dbReference type="ARBA" id="ARBA00055679"/>
    </source>
</evidence>
<gene>
    <name evidence="15" type="primary">Thumpd2</name>
    <name evidence="15" type="ORF">TRILEU_R11916</name>
</gene>
<keyword evidence="5 12" id="KW-0694">RNA-binding</keyword>
<comment type="subcellular location">
    <subcellularLocation>
        <location evidence="1">Nucleus</location>
    </subcellularLocation>
</comment>
<proteinExistence type="inferred from homology"/>
<reference evidence="15" key="1">
    <citation type="submission" date="2020-02" db="EMBL/GenBank/DDBJ databases">
        <title>Bird 10,000 Genomes (B10K) Project - Family phase.</title>
        <authorList>
            <person name="Zhang G."/>
        </authorList>
    </citation>
    <scope>NUCLEOTIDE SEQUENCE</scope>
    <source>
        <strain evidence="15">B10K-DU-002-37</strain>
        <tissue evidence="15">Muscle</tissue>
    </source>
</reference>
<evidence type="ECO:0000256" key="10">
    <source>
        <dbReference type="ARBA" id="ARBA00072638"/>
    </source>
</evidence>
<comment type="catalytic activity">
    <reaction evidence="7">
        <text>guanosine in U6 snRNA + S-adenosyl-L-methionine = N(2)-methylguanosine in U6 snRNA + S-adenosyl-L-homocysteine + H(+)</text>
        <dbReference type="Rhea" id="RHEA:83423"/>
        <dbReference type="Rhea" id="RHEA-COMP:20128"/>
        <dbReference type="Rhea" id="RHEA-COMP:20129"/>
        <dbReference type="ChEBI" id="CHEBI:15378"/>
        <dbReference type="ChEBI" id="CHEBI:57856"/>
        <dbReference type="ChEBI" id="CHEBI:59789"/>
        <dbReference type="ChEBI" id="CHEBI:74269"/>
        <dbReference type="ChEBI" id="CHEBI:74481"/>
    </reaction>
    <physiologicalReaction direction="left-to-right" evidence="7">
        <dbReference type="Rhea" id="RHEA:83424"/>
    </physiologicalReaction>
</comment>
<dbReference type="PANTHER" id="PTHR14911:SF1">
    <property type="entry name" value="THUMP DOMAIN-CONTAINING PROTEIN 2"/>
    <property type="match status" value="1"/>
</dbReference>
<evidence type="ECO:0000256" key="11">
    <source>
        <dbReference type="ARBA" id="ARBA00077987"/>
    </source>
</evidence>
<dbReference type="Proteomes" id="UP000627253">
    <property type="component" value="Unassembled WGS sequence"/>
</dbReference>
<organism evidence="15 16">
    <name type="scientific">Tricholaema leucomelas</name>
    <name type="common">pied barbet</name>
    <dbReference type="NCBI Taxonomy" id="240729"/>
    <lineage>
        <taxon>Eukaryota</taxon>
        <taxon>Metazoa</taxon>
        <taxon>Chordata</taxon>
        <taxon>Craniata</taxon>
        <taxon>Vertebrata</taxon>
        <taxon>Euteleostomi</taxon>
        <taxon>Archelosauria</taxon>
        <taxon>Archosauria</taxon>
        <taxon>Dinosauria</taxon>
        <taxon>Saurischia</taxon>
        <taxon>Theropoda</taxon>
        <taxon>Coelurosauria</taxon>
        <taxon>Aves</taxon>
        <taxon>Neognathae</taxon>
        <taxon>Neoaves</taxon>
        <taxon>Telluraves</taxon>
        <taxon>Coraciimorphae</taxon>
        <taxon>Piciformes</taxon>
        <taxon>Lybiidae</taxon>
        <taxon>Tricholaema lacrymosa</taxon>
    </lineage>
</organism>
<dbReference type="InterPro" id="IPR029063">
    <property type="entry name" value="SAM-dependent_MTases_sf"/>
</dbReference>
<feature type="non-terminal residue" evidence="15">
    <location>
        <position position="506"/>
    </location>
</feature>
<feature type="region of interest" description="Disordered" evidence="13">
    <location>
        <begin position="126"/>
        <end position="211"/>
    </location>
</feature>
<dbReference type="AlphaFoldDB" id="A0A852IYN2"/>
<feature type="domain" description="THUMP" evidence="14">
    <location>
        <begin position="167"/>
        <end position="273"/>
    </location>
</feature>
<evidence type="ECO:0000256" key="9">
    <source>
        <dbReference type="ARBA" id="ARBA00065362"/>
    </source>
</evidence>
<dbReference type="CDD" id="cd11715">
    <property type="entry name" value="THUMP_AdoMetMT"/>
    <property type="match status" value="1"/>
</dbReference>
<dbReference type="SUPFAM" id="SSF53335">
    <property type="entry name" value="S-adenosyl-L-methionine-dependent methyltransferases"/>
    <property type="match status" value="1"/>
</dbReference>
<dbReference type="InterPro" id="IPR004114">
    <property type="entry name" value="THUMP_dom"/>
</dbReference>
<evidence type="ECO:0000256" key="4">
    <source>
        <dbReference type="ARBA" id="ARBA00022679"/>
    </source>
</evidence>
<sequence>REPPRGGRARSPGGRRRKMAPGCGRFFCTAGRGLEPFLAREVRARLGATEVDCVSGKVFFSTEAEPGELRKLKSGERLFLLLKRHPPLAVSRDRGRMLHEMKSLVLEEPESWLDVLSVWRNLHGGKGQKDGVCEESKLPLKRKPEEETNGTTKRLKAEQEREVVSEEGQAEAGGKRMAAESSRSEECWAGGKMCSEKPPQGSGEQPAGREQPSFRVSCRCSGAIAKVLPSQELGRALGIALTKQFGWRADLRDPELEVFVHLNDIHTVVGIPLFRLSLASREYIRTAGLRSTIAWAMASLAEISAGACVLDPMCGLGTILLEAATEWPDACYWGADISDSQLEGADVNIRTAGLGDKIELLKASVKALPWPSESFDAVISDIPFGKKFKITKDVQLLPDVLQEMERVLRVGGTAVLLLSQELHQRMDGLTKGAAQHSPAGTSGAATEALGSSGKSSSLLGRAEESFLGSSQTCCGSLVLDGVYGVSLGKTAAFIHKYRKVSTDGNP</sequence>
<comment type="function">
    <text evidence="8">Catalytic subunit of the THUMPD2-TRM112 methyltransferase complex, that specifically mediates the S-adenosyl-L-methionine-dependent N(2)-methylation of guanosine nucleotides, most probably at position 72 (m2G72), in the U6snRNA of the major spliceosome. This modification in the U6 snRNA affects the constitutive splicing efficiency of introns that have suboptimal splice sites and can impact final mRNA levels.</text>
</comment>
<name>A0A852IYN2_9PICI</name>
<evidence type="ECO:0000256" key="7">
    <source>
        <dbReference type="ARBA" id="ARBA00050381"/>
    </source>
</evidence>
<feature type="compositionally biased region" description="Basic and acidic residues" evidence="13">
    <location>
        <begin position="173"/>
        <end position="186"/>
    </location>
</feature>
<dbReference type="InterPro" id="IPR000241">
    <property type="entry name" value="RlmKL-like_Mtase"/>
</dbReference>
<evidence type="ECO:0000256" key="2">
    <source>
        <dbReference type="ARBA" id="ARBA00008361"/>
    </source>
</evidence>
<dbReference type="CDD" id="cd02440">
    <property type="entry name" value="AdoMet_MTases"/>
    <property type="match status" value="1"/>
</dbReference>
<evidence type="ECO:0000256" key="13">
    <source>
        <dbReference type="SAM" id="MobiDB-lite"/>
    </source>
</evidence>
<keyword evidence="16" id="KW-1185">Reference proteome</keyword>
<evidence type="ECO:0000259" key="14">
    <source>
        <dbReference type="PROSITE" id="PS51165"/>
    </source>
</evidence>
<evidence type="ECO:0000256" key="3">
    <source>
        <dbReference type="ARBA" id="ARBA00022603"/>
    </source>
</evidence>
<comment type="similarity">
    <text evidence="2">Belongs to the methyltransferase superfamily.</text>
</comment>
<dbReference type="GO" id="GO:0030488">
    <property type="term" value="P:tRNA methylation"/>
    <property type="evidence" value="ECO:0007669"/>
    <property type="project" value="TreeGrafter"/>
</dbReference>
<dbReference type="Pfam" id="PF01170">
    <property type="entry name" value="UPF0020"/>
    <property type="match status" value="1"/>
</dbReference>
<dbReference type="GO" id="GO:0043527">
    <property type="term" value="C:tRNA methyltransferase complex"/>
    <property type="evidence" value="ECO:0007669"/>
    <property type="project" value="UniProtKB-ARBA"/>
</dbReference>
<keyword evidence="3" id="KW-0489">Methyltransferase</keyword>
<dbReference type="GO" id="GO:0003723">
    <property type="term" value="F:RNA binding"/>
    <property type="evidence" value="ECO:0007669"/>
    <property type="project" value="UniProtKB-UniRule"/>
</dbReference>
<evidence type="ECO:0000256" key="1">
    <source>
        <dbReference type="ARBA" id="ARBA00004123"/>
    </source>
</evidence>
<dbReference type="PROSITE" id="PS51165">
    <property type="entry name" value="THUMP"/>
    <property type="match status" value="1"/>
</dbReference>
<dbReference type="GO" id="GO:0016423">
    <property type="term" value="F:tRNA (guanine) methyltransferase activity"/>
    <property type="evidence" value="ECO:0007669"/>
    <property type="project" value="TreeGrafter"/>
</dbReference>
<feature type="region of interest" description="Disordered" evidence="13">
    <location>
        <begin position="430"/>
        <end position="449"/>
    </location>
</feature>
<keyword evidence="6" id="KW-0539">Nucleus</keyword>
<dbReference type="PANTHER" id="PTHR14911">
    <property type="entry name" value="THUMP DOMAIN-CONTAINING"/>
    <property type="match status" value="1"/>
</dbReference>
<evidence type="ECO:0000256" key="6">
    <source>
        <dbReference type="ARBA" id="ARBA00023242"/>
    </source>
</evidence>
<dbReference type="GO" id="GO:0005634">
    <property type="term" value="C:nucleus"/>
    <property type="evidence" value="ECO:0007669"/>
    <property type="project" value="UniProtKB-SubCell"/>
</dbReference>
<dbReference type="SUPFAM" id="SSF143437">
    <property type="entry name" value="THUMP domain-like"/>
    <property type="match status" value="1"/>
</dbReference>
<dbReference type="OrthoDB" id="2013972at2759"/>